<dbReference type="InterPro" id="IPR052345">
    <property type="entry name" value="Rad_response_metalloprotease"/>
</dbReference>
<dbReference type="InterPro" id="IPR010359">
    <property type="entry name" value="IrrE_HExxH"/>
</dbReference>
<dbReference type="AlphaFoldDB" id="B8DZN0"/>
<protein>
    <recommendedName>
        <fullName evidence="1">IrrE N-terminal-like domain-containing protein</fullName>
    </recommendedName>
</protein>
<organism evidence="2 3">
    <name type="scientific">Dictyoglomus turgidum (strain DSM 6724 / Z-1310)</name>
    <dbReference type="NCBI Taxonomy" id="515635"/>
    <lineage>
        <taxon>Bacteria</taxon>
        <taxon>Pseudomonadati</taxon>
        <taxon>Dictyoglomota</taxon>
        <taxon>Dictyoglomia</taxon>
        <taxon>Dictyoglomales</taxon>
        <taxon>Dictyoglomaceae</taxon>
        <taxon>Dictyoglomus</taxon>
    </lineage>
</organism>
<feature type="domain" description="IrrE N-terminal-like" evidence="1">
    <location>
        <begin position="30"/>
        <end position="142"/>
    </location>
</feature>
<dbReference type="FunCoup" id="B8DZN0">
    <property type="interactions" value="1"/>
</dbReference>
<dbReference type="EnsemblBacteria" id="ACK41963">
    <property type="protein sequence ID" value="ACK41963"/>
    <property type="gene ID" value="Dtur_0678"/>
</dbReference>
<evidence type="ECO:0000259" key="1">
    <source>
        <dbReference type="Pfam" id="PF06114"/>
    </source>
</evidence>
<dbReference type="Proteomes" id="UP000007719">
    <property type="component" value="Chromosome"/>
</dbReference>
<keyword evidence="3" id="KW-1185">Reference proteome</keyword>
<dbReference type="HOGENOM" id="CLU_084682_3_0_0"/>
<dbReference type="RefSeq" id="WP_012583048.1">
    <property type="nucleotide sequence ID" value="NC_011661.1"/>
</dbReference>
<accession>B8DZN0</accession>
<dbReference type="STRING" id="515635.Dtur_0678"/>
<dbReference type="EMBL" id="CP001251">
    <property type="protein sequence ID" value="ACK41963.1"/>
    <property type="molecule type" value="Genomic_DNA"/>
</dbReference>
<dbReference type="InParanoid" id="B8DZN0"/>
<dbReference type="Pfam" id="PF06114">
    <property type="entry name" value="Peptidase_M78"/>
    <property type="match status" value="1"/>
</dbReference>
<reference evidence="3" key="1">
    <citation type="journal article" date="2016" name="Front. Microbiol.">
        <title>The complete genome sequence of hyperthermophile Dictyoglomus turgidum DSM 6724 reveals a specialized carbohydrate fermentor.</title>
        <authorList>
            <person name="Brumm P.J."/>
            <person name="Gowda K."/>
            <person name="Robb F.T."/>
            <person name="Mead D.A."/>
        </authorList>
    </citation>
    <scope>NUCLEOTIDE SEQUENCE [LARGE SCALE GENOMIC DNA]</scope>
    <source>
        <strain evidence="3">DSM 6724 / Z-1310</strain>
    </source>
</reference>
<dbReference type="PANTHER" id="PTHR43236">
    <property type="entry name" value="ANTITOXIN HIGA1"/>
    <property type="match status" value="1"/>
</dbReference>
<evidence type="ECO:0000313" key="2">
    <source>
        <dbReference type="EMBL" id="ACK41963.1"/>
    </source>
</evidence>
<sequence>MYEELIKELLSLFYINKPPIKPEIIAYGLGVELYFYELPLQISGILYNRKNSPTMLINKNDNLLRQRFTIAHEIGHFLLHYSNNKIYLDYPIENSKIEREANTFAASLLLPDFLLGRYLNLSLEKISSIFYVSRKVTEIRLKDFKIL</sequence>
<dbReference type="Gene3D" id="1.10.10.2910">
    <property type="match status" value="1"/>
</dbReference>
<dbReference type="PANTHER" id="PTHR43236:SF2">
    <property type="entry name" value="BLL0069 PROTEIN"/>
    <property type="match status" value="1"/>
</dbReference>
<dbReference type="eggNOG" id="COG2856">
    <property type="taxonomic scope" value="Bacteria"/>
</dbReference>
<dbReference type="OrthoDB" id="9794834at2"/>
<dbReference type="KEGG" id="dtu:Dtur_0678"/>
<gene>
    <name evidence="2" type="ordered locus">Dtur_0678</name>
</gene>
<evidence type="ECO:0000313" key="3">
    <source>
        <dbReference type="Proteomes" id="UP000007719"/>
    </source>
</evidence>
<proteinExistence type="predicted"/>
<name>B8DZN0_DICTD</name>